<dbReference type="OrthoDB" id="195574at2157"/>
<organism evidence="5 7">
    <name type="scientific">Pyrodictium delaneyi</name>
    <dbReference type="NCBI Taxonomy" id="1273541"/>
    <lineage>
        <taxon>Archaea</taxon>
        <taxon>Thermoproteota</taxon>
        <taxon>Thermoprotei</taxon>
        <taxon>Desulfurococcales</taxon>
        <taxon>Pyrodictiaceae</taxon>
        <taxon>Pyrodictium</taxon>
    </lineage>
</organism>
<sequence>MGALLEKLKPMSPGQEEMLEALTSDEYEIIGLFGPTGSGKSLFSVLYGIDAVLEGKYKRLIISRPVVDVVTGRELTAQELGQQYYDIVSAYLRDILAGFIDWKEVEKLIDEGRIMFADTHYLRGRTFDDSIIFLDDSQNIPPESSVEILMRIGRNSKFIIAGDPVFQKPHNVERDGATVMREVLLGEENAKVIDLGLKDIVRPGARRGIRLLIEMRMRNRPLNDVEKRVIEAARIYAPDADVITVVEFIDAKKQFEITAEHVPDALILVKEGYLGRLVGRGGERIQKIEQDTELRLRAVELTLDFTNIIRAVHPVSWIYKHIVDADFQGPYLAVKVKSNEFGAFVGQRGFHVKFLDAVFRKLLGVGVRAYEVTEEEESRRKRRRR</sequence>
<dbReference type="EMBL" id="CP013011">
    <property type="protein sequence ID" value="ALL01272.1"/>
    <property type="molecule type" value="Genomic_DNA"/>
</dbReference>
<dbReference type="PATRIC" id="fig|1273541.4.peg.1309"/>
<dbReference type="STRING" id="1273541.Pyrde_1224"/>
<accession>A0A0P0N4C3</accession>
<keyword evidence="8" id="KW-1185">Reference proteome</keyword>
<dbReference type="SUPFAM" id="SSF52540">
    <property type="entry name" value="P-loop containing nucleoside triphosphate hydrolases"/>
    <property type="match status" value="1"/>
</dbReference>
<dbReference type="SMR" id="A0A0P0N4C3"/>
<dbReference type="PANTHER" id="PTHR30473:SF2">
    <property type="entry name" value="PIN DOMAIN-CONTAINING PROTEIN"/>
    <property type="match status" value="1"/>
</dbReference>
<dbReference type="Proteomes" id="UP000058613">
    <property type="component" value="Chromosome"/>
</dbReference>
<dbReference type="Proteomes" id="UP000196694">
    <property type="component" value="Unassembled WGS sequence"/>
</dbReference>
<evidence type="ECO:0000313" key="5">
    <source>
        <dbReference type="EMBL" id="ALL01272.1"/>
    </source>
</evidence>
<keyword evidence="3" id="KW-0694">RNA-binding</keyword>
<reference evidence="6 8" key="2">
    <citation type="submission" date="2017-05" db="EMBL/GenBank/DDBJ databases">
        <title>The draft genome of the hyperthermophilic archaeon 'Pyrodictium delaneyi strain Hulk', an iron and nitrate reducer, reveals the capacity for sulfate reduction.</title>
        <authorList>
            <person name="Demey L.M."/>
            <person name="Miller C."/>
            <person name="Manzella M."/>
            <person name="Reguera G."/>
            <person name="Kashefi K."/>
        </authorList>
    </citation>
    <scope>NUCLEOTIDE SEQUENCE [LARGE SCALE GENOMIC DNA]</scope>
    <source>
        <strain evidence="6 8">Hulk</strain>
    </source>
</reference>
<dbReference type="KEGG" id="pdl:Pyrde_1224"/>
<dbReference type="GO" id="GO:0005524">
    <property type="term" value="F:ATP binding"/>
    <property type="evidence" value="ECO:0007669"/>
    <property type="project" value="UniProtKB-KW"/>
</dbReference>
<evidence type="ECO:0000313" key="7">
    <source>
        <dbReference type="Proteomes" id="UP000058613"/>
    </source>
</evidence>
<keyword evidence="2" id="KW-0067">ATP-binding</keyword>
<dbReference type="EMBL" id="NCQP01000001">
    <property type="protein sequence ID" value="OWJ55655.1"/>
    <property type="molecule type" value="Genomic_DNA"/>
</dbReference>
<dbReference type="GO" id="GO:0005829">
    <property type="term" value="C:cytosol"/>
    <property type="evidence" value="ECO:0007669"/>
    <property type="project" value="TreeGrafter"/>
</dbReference>
<evidence type="ECO:0000256" key="1">
    <source>
        <dbReference type="ARBA" id="ARBA00022741"/>
    </source>
</evidence>
<dbReference type="Gene3D" id="3.40.50.300">
    <property type="entry name" value="P-loop containing nucleotide triphosphate hydrolases"/>
    <property type="match status" value="1"/>
</dbReference>
<gene>
    <name evidence="6" type="ORF">Pdsh_02410</name>
    <name evidence="5" type="ORF">Pyrde_1224</name>
</gene>
<dbReference type="GO" id="GO:0003723">
    <property type="term" value="F:RNA binding"/>
    <property type="evidence" value="ECO:0007669"/>
    <property type="project" value="UniProtKB-UniRule"/>
</dbReference>
<keyword evidence="1" id="KW-0547">Nucleotide-binding</keyword>
<dbReference type="AlphaFoldDB" id="A0A0P0N4C3"/>
<dbReference type="InterPro" id="IPR003714">
    <property type="entry name" value="PhoH"/>
</dbReference>
<feature type="domain" description="PhoH-like protein" evidence="4">
    <location>
        <begin position="8"/>
        <end position="212"/>
    </location>
</feature>
<evidence type="ECO:0000259" key="4">
    <source>
        <dbReference type="Pfam" id="PF02562"/>
    </source>
</evidence>
<dbReference type="RefSeq" id="WP_055409138.1">
    <property type="nucleotide sequence ID" value="NZ_CP013011.1"/>
</dbReference>
<protein>
    <submittedName>
        <fullName evidence="5 6">Phosphate starvation-inducible protein PhoH</fullName>
    </submittedName>
</protein>
<dbReference type="InterPro" id="IPR051451">
    <property type="entry name" value="PhoH2-like"/>
</dbReference>
<dbReference type="PANTHER" id="PTHR30473">
    <property type="entry name" value="PROTEIN PHOH"/>
    <property type="match status" value="1"/>
</dbReference>
<dbReference type="GeneID" id="26099566"/>
<reference evidence="5 7" key="1">
    <citation type="submission" date="2015-10" db="EMBL/GenBank/DDBJ databases">
        <title>Complete genome sequence of hyperthermophilic archaeon Pyrodictium delaneyi Su06.</title>
        <authorList>
            <person name="Jung J.-H."/>
            <person name="Lin J."/>
            <person name="Holden J.F."/>
            <person name="Park C.-S."/>
        </authorList>
    </citation>
    <scope>NUCLEOTIDE SEQUENCE [LARGE SCALE GENOMIC DNA]</scope>
    <source>
        <strain evidence="5 7">Su06</strain>
    </source>
</reference>
<dbReference type="PROSITE" id="PS50084">
    <property type="entry name" value="KH_TYPE_1"/>
    <property type="match status" value="1"/>
</dbReference>
<evidence type="ECO:0000313" key="6">
    <source>
        <dbReference type="EMBL" id="OWJ55655.1"/>
    </source>
</evidence>
<dbReference type="InterPro" id="IPR027417">
    <property type="entry name" value="P-loop_NTPase"/>
</dbReference>
<name>A0A0P0N4C3_9CREN</name>
<evidence type="ECO:0000256" key="2">
    <source>
        <dbReference type="ARBA" id="ARBA00022840"/>
    </source>
</evidence>
<evidence type="ECO:0000313" key="8">
    <source>
        <dbReference type="Proteomes" id="UP000196694"/>
    </source>
</evidence>
<evidence type="ECO:0000256" key="3">
    <source>
        <dbReference type="PROSITE-ProRule" id="PRU00117"/>
    </source>
</evidence>
<proteinExistence type="predicted"/>
<dbReference type="Pfam" id="PF02562">
    <property type="entry name" value="PhoH"/>
    <property type="match status" value="1"/>
</dbReference>